<dbReference type="PANTHER" id="PTHR43479:SF11">
    <property type="entry name" value="ACREF_ENVCD OPERON REPRESSOR-RELATED"/>
    <property type="match status" value="1"/>
</dbReference>
<evidence type="ECO:0000256" key="3">
    <source>
        <dbReference type="PROSITE-ProRule" id="PRU00335"/>
    </source>
</evidence>
<dbReference type="Gene3D" id="1.10.357.10">
    <property type="entry name" value="Tetracycline Repressor, domain 2"/>
    <property type="match status" value="1"/>
</dbReference>
<dbReference type="InterPro" id="IPR041490">
    <property type="entry name" value="KstR2_TetR_C"/>
</dbReference>
<dbReference type="PROSITE" id="PS50977">
    <property type="entry name" value="HTH_TETR_2"/>
    <property type="match status" value="1"/>
</dbReference>
<dbReference type="Gene3D" id="1.10.10.60">
    <property type="entry name" value="Homeodomain-like"/>
    <property type="match status" value="1"/>
</dbReference>
<dbReference type="PRINTS" id="PR00455">
    <property type="entry name" value="HTHTETR"/>
</dbReference>
<evidence type="ECO:0000313" key="6">
    <source>
        <dbReference type="Proteomes" id="UP000239663"/>
    </source>
</evidence>
<dbReference type="SUPFAM" id="SSF48498">
    <property type="entry name" value="Tetracyclin repressor-like, C-terminal domain"/>
    <property type="match status" value="1"/>
</dbReference>
<organism evidence="5 6">
    <name type="scientific">Pradoshia eiseniae</name>
    <dbReference type="NCBI Taxonomy" id="2064768"/>
    <lineage>
        <taxon>Bacteria</taxon>
        <taxon>Bacillati</taxon>
        <taxon>Bacillota</taxon>
        <taxon>Bacilli</taxon>
        <taxon>Bacillales</taxon>
        <taxon>Bacillaceae</taxon>
        <taxon>Pradoshia</taxon>
    </lineage>
</organism>
<sequence>MKEKIIESSIRLFERKGFKETSIQDIVESLGVTKGTFYYYFSSKEELLMDIHLSYIDGLIARQEVILEDTSAPAAAKIQGVISLLIHDIQSQGQSAKVFFREMKALSDEKLSQIIPKRDLFRFNIEQVVKEGIAKGEFRPELDPVIVTFGILGMANWTYQWFHPGGRLGEEEVSGIFIDMILTGIAS</sequence>
<evidence type="ECO:0000256" key="1">
    <source>
        <dbReference type="ARBA" id="ARBA00022491"/>
    </source>
</evidence>
<dbReference type="OrthoDB" id="9814200at2"/>
<dbReference type="EMBL" id="PKOZ01000007">
    <property type="protein sequence ID" value="PQD94778.1"/>
    <property type="molecule type" value="Genomic_DNA"/>
</dbReference>
<gene>
    <name evidence="5" type="ORF">CYL18_12485</name>
</gene>
<protein>
    <submittedName>
        <fullName evidence="5">TetR family transcriptional regulator</fullName>
    </submittedName>
</protein>
<dbReference type="PANTHER" id="PTHR43479">
    <property type="entry name" value="ACREF/ENVCD OPERON REPRESSOR-RELATED"/>
    <property type="match status" value="1"/>
</dbReference>
<evidence type="ECO:0000313" key="5">
    <source>
        <dbReference type="EMBL" id="PQD94778.1"/>
    </source>
</evidence>
<dbReference type="InterPro" id="IPR009057">
    <property type="entry name" value="Homeodomain-like_sf"/>
</dbReference>
<dbReference type="Pfam" id="PF17932">
    <property type="entry name" value="TetR_C_24"/>
    <property type="match status" value="1"/>
</dbReference>
<dbReference type="InterPro" id="IPR001647">
    <property type="entry name" value="HTH_TetR"/>
</dbReference>
<comment type="caution">
    <text evidence="5">The sequence shown here is derived from an EMBL/GenBank/DDBJ whole genome shotgun (WGS) entry which is preliminary data.</text>
</comment>
<dbReference type="SUPFAM" id="SSF46689">
    <property type="entry name" value="Homeodomain-like"/>
    <property type="match status" value="1"/>
</dbReference>
<dbReference type="PROSITE" id="PS01081">
    <property type="entry name" value="HTH_TETR_1"/>
    <property type="match status" value="1"/>
</dbReference>
<feature type="domain" description="HTH tetR-type" evidence="4">
    <location>
        <begin position="1"/>
        <end position="59"/>
    </location>
</feature>
<keyword evidence="1" id="KW-0678">Repressor</keyword>
<dbReference type="Proteomes" id="UP000239663">
    <property type="component" value="Unassembled WGS sequence"/>
</dbReference>
<dbReference type="AlphaFoldDB" id="A0A2S7MYG4"/>
<evidence type="ECO:0000256" key="2">
    <source>
        <dbReference type="ARBA" id="ARBA00023125"/>
    </source>
</evidence>
<keyword evidence="2 3" id="KW-0238">DNA-binding</keyword>
<dbReference type="GO" id="GO:0003677">
    <property type="term" value="F:DNA binding"/>
    <property type="evidence" value="ECO:0007669"/>
    <property type="project" value="UniProtKB-UniRule"/>
</dbReference>
<evidence type="ECO:0000259" key="4">
    <source>
        <dbReference type="PROSITE" id="PS50977"/>
    </source>
</evidence>
<dbReference type="Pfam" id="PF00440">
    <property type="entry name" value="TetR_N"/>
    <property type="match status" value="1"/>
</dbReference>
<name>A0A2S7MYG4_9BACI</name>
<dbReference type="RefSeq" id="WP_104849853.1">
    <property type="nucleotide sequence ID" value="NZ_PKOZ01000007.1"/>
</dbReference>
<dbReference type="InterPro" id="IPR023772">
    <property type="entry name" value="DNA-bd_HTH_TetR-type_CS"/>
</dbReference>
<keyword evidence="6" id="KW-1185">Reference proteome</keyword>
<feature type="DNA-binding region" description="H-T-H motif" evidence="3">
    <location>
        <begin position="22"/>
        <end position="41"/>
    </location>
</feature>
<accession>A0A2S7MYG4</accession>
<proteinExistence type="predicted"/>
<dbReference type="InterPro" id="IPR036271">
    <property type="entry name" value="Tet_transcr_reg_TetR-rel_C_sf"/>
</dbReference>
<reference evidence="5 6" key="1">
    <citation type="submission" date="2017-12" db="EMBL/GenBank/DDBJ databases">
        <title>Taxonomic description and draft genome of Pradoshia cofamensis Gen. nov., sp. nov., a thermotolerant bacillale isolated from anterior gut of earthworm Eisenia fetida.</title>
        <authorList>
            <person name="Saha T."/>
            <person name="Chakraborty R."/>
        </authorList>
    </citation>
    <scope>NUCLEOTIDE SEQUENCE [LARGE SCALE GENOMIC DNA]</scope>
    <source>
        <strain evidence="5 6">EAG3</strain>
    </source>
</reference>
<dbReference type="InterPro" id="IPR050624">
    <property type="entry name" value="HTH-type_Tx_Regulator"/>
</dbReference>